<evidence type="ECO:0000313" key="2">
    <source>
        <dbReference type="Proteomes" id="UP000245207"/>
    </source>
</evidence>
<dbReference type="PANTHER" id="PTHR47481:SF41">
    <property type="entry name" value="COPIA-LIKE POLYPROTEIN_RETROTRANSPOSON"/>
    <property type="match status" value="1"/>
</dbReference>
<gene>
    <name evidence="1" type="ORF">CTI12_AA236700</name>
</gene>
<evidence type="ECO:0000313" key="1">
    <source>
        <dbReference type="EMBL" id="PWA76504.1"/>
    </source>
</evidence>
<proteinExistence type="predicted"/>
<evidence type="ECO:0008006" key="3">
    <source>
        <dbReference type="Google" id="ProtNLM"/>
    </source>
</evidence>
<reference evidence="1 2" key="1">
    <citation type="journal article" date="2018" name="Mol. Plant">
        <title>The genome of Artemisia annua provides insight into the evolution of Asteraceae family and artemisinin biosynthesis.</title>
        <authorList>
            <person name="Shen Q."/>
            <person name="Zhang L."/>
            <person name="Liao Z."/>
            <person name="Wang S."/>
            <person name="Yan T."/>
            <person name="Shi P."/>
            <person name="Liu M."/>
            <person name="Fu X."/>
            <person name="Pan Q."/>
            <person name="Wang Y."/>
            <person name="Lv Z."/>
            <person name="Lu X."/>
            <person name="Zhang F."/>
            <person name="Jiang W."/>
            <person name="Ma Y."/>
            <person name="Chen M."/>
            <person name="Hao X."/>
            <person name="Li L."/>
            <person name="Tang Y."/>
            <person name="Lv G."/>
            <person name="Zhou Y."/>
            <person name="Sun X."/>
            <person name="Brodelius P.E."/>
            <person name="Rose J.K.C."/>
            <person name="Tang K."/>
        </authorList>
    </citation>
    <scope>NUCLEOTIDE SEQUENCE [LARGE SCALE GENOMIC DNA]</scope>
    <source>
        <strain evidence="2">cv. Huhao1</strain>
        <tissue evidence="1">Leaf</tissue>
    </source>
</reference>
<dbReference type="AlphaFoldDB" id="A0A2U1NSN8"/>
<dbReference type="OrthoDB" id="1432332at2759"/>
<comment type="caution">
    <text evidence="1">The sequence shown here is derived from an EMBL/GenBank/DDBJ whole genome shotgun (WGS) entry which is preliminary data.</text>
</comment>
<dbReference type="EMBL" id="PKPP01002260">
    <property type="protein sequence ID" value="PWA76504.1"/>
    <property type="molecule type" value="Genomic_DNA"/>
</dbReference>
<sequence>MLSLEKSNYNSWSSFFNNHFGSIGLKKYIEDALTNTSTLSTLDPEWSKLDDLIKMWILGTLVESLKDQVVTTLRNAKDLLDTIKTLFHDNEDARAINIDNQICSIKMGNLSTNDYFTKIQSMADRLANLGSPVADKYKVMYALNGISLT</sequence>
<dbReference type="PANTHER" id="PTHR47481">
    <property type="match status" value="1"/>
</dbReference>
<name>A0A2U1NSN8_ARTAN</name>
<accession>A0A2U1NSN8</accession>
<dbReference type="Proteomes" id="UP000245207">
    <property type="component" value="Unassembled WGS sequence"/>
</dbReference>
<protein>
    <recommendedName>
        <fullName evidence="3">Hybrid signal transduction histidine kinase M</fullName>
    </recommendedName>
</protein>
<organism evidence="1 2">
    <name type="scientific">Artemisia annua</name>
    <name type="common">Sweet wormwood</name>
    <dbReference type="NCBI Taxonomy" id="35608"/>
    <lineage>
        <taxon>Eukaryota</taxon>
        <taxon>Viridiplantae</taxon>
        <taxon>Streptophyta</taxon>
        <taxon>Embryophyta</taxon>
        <taxon>Tracheophyta</taxon>
        <taxon>Spermatophyta</taxon>
        <taxon>Magnoliopsida</taxon>
        <taxon>eudicotyledons</taxon>
        <taxon>Gunneridae</taxon>
        <taxon>Pentapetalae</taxon>
        <taxon>asterids</taxon>
        <taxon>campanulids</taxon>
        <taxon>Asterales</taxon>
        <taxon>Asteraceae</taxon>
        <taxon>Asteroideae</taxon>
        <taxon>Anthemideae</taxon>
        <taxon>Artemisiinae</taxon>
        <taxon>Artemisia</taxon>
    </lineage>
</organism>
<keyword evidence="2" id="KW-1185">Reference proteome</keyword>